<sequence>MTTFKFRVSLQASGKVPGVPTGPCCHEAVAIYV</sequence>
<gene>
    <name evidence="1" type="ORF">BJ125_11280</name>
    <name evidence="2" type="ORF">SAMN05892882_11280</name>
</gene>
<accession>A0A336JPC4</accession>
<dbReference type="EMBL" id="QRDT01000012">
    <property type="protein sequence ID" value="RED32603.1"/>
    <property type="molecule type" value="Genomic_DNA"/>
</dbReference>
<evidence type="ECO:0000313" key="3">
    <source>
        <dbReference type="Proteomes" id="UP000252631"/>
    </source>
</evidence>
<protein>
    <submittedName>
        <fullName evidence="2">Uncharacterized protein</fullName>
    </submittedName>
</protein>
<dbReference type="EMBL" id="UFQQ01000012">
    <property type="protein sequence ID" value="SSW91498.1"/>
    <property type="molecule type" value="Genomic_DNA"/>
</dbReference>
<organism evidence="2 3">
    <name type="scientific">Rhodopseudomonas pentothenatexigens</name>
    <dbReference type="NCBI Taxonomy" id="999699"/>
    <lineage>
        <taxon>Bacteria</taxon>
        <taxon>Pseudomonadati</taxon>
        <taxon>Pseudomonadota</taxon>
        <taxon>Alphaproteobacteria</taxon>
        <taxon>Hyphomicrobiales</taxon>
        <taxon>Nitrobacteraceae</taxon>
        <taxon>Rhodopseudomonas</taxon>
    </lineage>
</organism>
<reference evidence="1 4" key="2">
    <citation type="submission" date="2018-07" db="EMBL/GenBank/DDBJ databases">
        <title>Genomic Encyclopedia of Archaeal and Bacterial Type Strains, Phase II (KMG-II): from individual species to whole genera.</title>
        <authorList>
            <person name="Goeker M."/>
        </authorList>
    </citation>
    <scope>NUCLEOTIDE SEQUENCE [LARGE SCALE GENOMIC DNA]</scope>
    <source>
        <strain evidence="1 4">JA575</strain>
    </source>
</reference>
<proteinExistence type="predicted"/>
<evidence type="ECO:0000313" key="2">
    <source>
        <dbReference type="EMBL" id="SSW91498.1"/>
    </source>
</evidence>
<dbReference type="Proteomes" id="UP000252631">
    <property type="component" value="Unassembled WGS sequence"/>
</dbReference>
<dbReference type="AlphaFoldDB" id="A0A336JPC4"/>
<dbReference type="Proteomes" id="UP000256343">
    <property type="component" value="Unassembled WGS sequence"/>
</dbReference>
<keyword evidence="4" id="KW-1185">Reference proteome</keyword>
<evidence type="ECO:0000313" key="4">
    <source>
        <dbReference type="Proteomes" id="UP000256343"/>
    </source>
</evidence>
<reference evidence="2 3" key="1">
    <citation type="submission" date="2017-08" db="EMBL/GenBank/DDBJ databases">
        <authorList>
            <person name="de Groot N.N."/>
        </authorList>
    </citation>
    <scope>NUCLEOTIDE SEQUENCE [LARGE SCALE GENOMIC DNA]</scope>
    <source>
        <strain evidence="2 3">JA575</strain>
    </source>
</reference>
<evidence type="ECO:0000313" key="1">
    <source>
        <dbReference type="EMBL" id="RED32603.1"/>
    </source>
</evidence>
<name>A0A336JPC4_9BRAD</name>